<keyword evidence="3 5" id="KW-1133">Transmembrane helix</keyword>
<feature type="domain" description="Amino acid transporter transmembrane" evidence="6">
    <location>
        <begin position="51"/>
        <end position="411"/>
    </location>
</feature>
<accession>A0ABN9V1E5</accession>
<dbReference type="Pfam" id="PF01490">
    <property type="entry name" value="Aa_trans"/>
    <property type="match status" value="1"/>
</dbReference>
<feature type="transmembrane region" description="Helical" evidence="5">
    <location>
        <begin position="56"/>
        <end position="75"/>
    </location>
</feature>
<dbReference type="EMBL" id="CAUYUJ010016534">
    <property type="protein sequence ID" value="CAK0866415.1"/>
    <property type="molecule type" value="Genomic_DNA"/>
</dbReference>
<name>A0ABN9V1E5_9DINO</name>
<feature type="transmembrane region" description="Helical" evidence="5">
    <location>
        <begin position="233"/>
        <end position="253"/>
    </location>
</feature>
<feature type="transmembrane region" description="Helical" evidence="5">
    <location>
        <begin position="310"/>
        <end position="332"/>
    </location>
</feature>
<feature type="transmembrane region" description="Helical" evidence="5">
    <location>
        <begin position="194"/>
        <end position="213"/>
    </location>
</feature>
<dbReference type="Proteomes" id="UP001189429">
    <property type="component" value="Unassembled WGS sequence"/>
</dbReference>
<evidence type="ECO:0000256" key="4">
    <source>
        <dbReference type="ARBA" id="ARBA00023136"/>
    </source>
</evidence>
<proteinExistence type="predicted"/>
<feature type="transmembrane region" description="Helical" evidence="5">
    <location>
        <begin position="353"/>
        <end position="371"/>
    </location>
</feature>
<protein>
    <recommendedName>
        <fullName evidence="6">Amino acid transporter transmembrane domain-containing protein</fullName>
    </recommendedName>
</protein>
<feature type="transmembrane region" description="Helical" evidence="5">
    <location>
        <begin position="82"/>
        <end position="103"/>
    </location>
</feature>
<comment type="caution">
    <text evidence="7">The sequence shown here is derived from an EMBL/GenBank/DDBJ whole genome shotgun (WGS) entry which is preliminary data.</text>
</comment>
<evidence type="ECO:0000256" key="2">
    <source>
        <dbReference type="ARBA" id="ARBA00022692"/>
    </source>
</evidence>
<comment type="subcellular location">
    <subcellularLocation>
        <location evidence="1">Membrane</location>
        <topology evidence="1">Multi-pass membrane protein</topology>
    </subcellularLocation>
</comment>
<reference evidence="7" key="1">
    <citation type="submission" date="2023-10" db="EMBL/GenBank/DDBJ databases">
        <authorList>
            <person name="Chen Y."/>
            <person name="Shah S."/>
            <person name="Dougan E. K."/>
            <person name="Thang M."/>
            <person name="Chan C."/>
        </authorList>
    </citation>
    <scope>NUCLEOTIDE SEQUENCE [LARGE SCALE GENOMIC DNA]</scope>
</reference>
<keyword evidence="8" id="KW-1185">Reference proteome</keyword>
<sequence>MAASGAAGLLAAPAGRPAGAGSYGAMKPPANAGIVCEAELAKAALQKTEQKVSAPQMVLNLVAGGLGSGIFSLPWSTAGASLIPSVAIVAGVLLVNGWTIMILVEAAERKNTFDLGGLLAHLPGAAGPVMQWLCNGLVWLSGYMSLVSYFIIIADSILPFAASASVLQNRGTVVCLVAIAVVPLSFMSQRDMSWTSLAVVLANLYIFALLARLYEVDPAPADVCILGFSRGNIAMVSAMMQAIVVQMCVLPMYGSLEGRSPRAFLGVLVTGFSCLFAIFTAFSVVAYLTFGPEVHGNVLVDLPHNFWGNLARLAASLSVLGVFPLILMPMMAPIQAWPRLRERGARCRDAVTNLVKFGLIGAVTVAAYYIHDLGFMNVVNGAMCIGRCVPSLVGWLECVVERGDWVQMEALEHPFFCPR</sequence>
<organism evidence="7 8">
    <name type="scientific">Prorocentrum cordatum</name>
    <dbReference type="NCBI Taxonomy" id="2364126"/>
    <lineage>
        <taxon>Eukaryota</taxon>
        <taxon>Sar</taxon>
        <taxon>Alveolata</taxon>
        <taxon>Dinophyceae</taxon>
        <taxon>Prorocentrales</taxon>
        <taxon>Prorocentraceae</taxon>
        <taxon>Prorocentrum</taxon>
    </lineage>
</organism>
<evidence type="ECO:0000313" key="8">
    <source>
        <dbReference type="Proteomes" id="UP001189429"/>
    </source>
</evidence>
<dbReference type="InterPro" id="IPR013057">
    <property type="entry name" value="AA_transpt_TM"/>
</dbReference>
<evidence type="ECO:0000256" key="5">
    <source>
        <dbReference type="SAM" id="Phobius"/>
    </source>
</evidence>
<feature type="transmembrane region" description="Helical" evidence="5">
    <location>
        <begin position="170"/>
        <end position="187"/>
    </location>
</feature>
<keyword evidence="4 5" id="KW-0472">Membrane</keyword>
<feature type="transmembrane region" description="Helical" evidence="5">
    <location>
        <begin position="265"/>
        <end position="290"/>
    </location>
</feature>
<evidence type="ECO:0000256" key="3">
    <source>
        <dbReference type="ARBA" id="ARBA00022989"/>
    </source>
</evidence>
<dbReference type="PANTHER" id="PTHR22950">
    <property type="entry name" value="AMINO ACID TRANSPORTER"/>
    <property type="match status" value="1"/>
</dbReference>
<keyword evidence="2 5" id="KW-0812">Transmembrane</keyword>
<evidence type="ECO:0000256" key="1">
    <source>
        <dbReference type="ARBA" id="ARBA00004141"/>
    </source>
</evidence>
<gene>
    <name evidence="7" type="ORF">PCOR1329_LOCUS53604</name>
</gene>
<evidence type="ECO:0000259" key="6">
    <source>
        <dbReference type="Pfam" id="PF01490"/>
    </source>
</evidence>
<evidence type="ECO:0000313" key="7">
    <source>
        <dbReference type="EMBL" id="CAK0866415.1"/>
    </source>
</evidence>